<evidence type="ECO:0000313" key="4">
    <source>
        <dbReference type="Proteomes" id="UP000015527"/>
    </source>
</evidence>
<dbReference type="EMBL" id="ATHL01000153">
    <property type="protein sequence ID" value="EQB07706.1"/>
    <property type="molecule type" value="Genomic_DNA"/>
</dbReference>
<dbReference type="PATRIC" id="fig|1096930.3.peg.4504"/>
<reference evidence="3 4" key="1">
    <citation type="journal article" date="2013" name="Genome Announc.">
        <title>Genome Sequence of Novosphingobium lindaniclasticum LE124T, Isolated from a Hexachlorocyclohexane Dumpsite.</title>
        <authorList>
            <person name="Saxena A."/>
            <person name="Nayyar N."/>
            <person name="Sangwan N."/>
            <person name="Kumari R."/>
            <person name="Khurana J.P."/>
            <person name="Lal R."/>
        </authorList>
    </citation>
    <scope>NUCLEOTIDE SEQUENCE [LARGE SCALE GENOMIC DNA]</scope>
    <source>
        <strain evidence="3 4">LE124</strain>
    </source>
</reference>
<keyword evidence="4" id="KW-1185">Reference proteome</keyword>
<dbReference type="Pfam" id="PF14415">
    <property type="entry name" value="DUF4424"/>
    <property type="match status" value="1"/>
</dbReference>
<dbReference type="Gene3D" id="2.60.40.3680">
    <property type="match status" value="1"/>
</dbReference>
<proteinExistence type="predicted"/>
<comment type="caution">
    <text evidence="3">The sequence shown here is derived from an EMBL/GenBank/DDBJ whole genome shotgun (WGS) entry which is preliminary data.</text>
</comment>
<sequence>MRRLVLLTLALVAGLPDPSRANDSSAQLAAGGLVLTRSDAIEMRTEDLEISRSAVQVRYTFVNTSGKDVVSRVAFPLPAVGGRAFFEMDIAIPLDSPDNFLGFETRVDGKPVKMEVAQKAMVGQAERTAWLRAHGVPLAPHLGPAQEALENLAPAALAEAKRLGLVDADGYPNWTLETTYHWLQRFPAGVPVLVEHRYKPSVGGTVSTLLGSDPDADTVQTYCVDSALLAALRRAEAKQVIYSEGWLDYILVTAGNWKKPIGKFRLVIDKERPEDLVSFCGEGVRKIAPTRFEMTRTNWRPERDLSILFLERRSGK</sequence>
<organism evidence="3 4">
    <name type="scientific">Novosphingobium lindaniclasticum LE124</name>
    <dbReference type="NCBI Taxonomy" id="1096930"/>
    <lineage>
        <taxon>Bacteria</taxon>
        <taxon>Pseudomonadati</taxon>
        <taxon>Pseudomonadota</taxon>
        <taxon>Alphaproteobacteria</taxon>
        <taxon>Sphingomonadales</taxon>
        <taxon>Sphingomonadaceae</taxon>
        <taxon>Novosphingobium</taxon>
    </lineage>
</organism>
<dbReference type="AlphaFoldDB" id="T0GUQ0"/>
<dbReference type="OrthoDB" id="7299818at2"/>
<feature type="domain" description="DUF4424" evidence="2">
    <location>
        <begin position="21"/>
        <end position="308"/>
    </location>
</feature>
<dbReference type="RefSeq" id="WP_021236237.1">
    <property type="nucleotide sequence ID" value="NZ_ATHL01000153.1"/>
</dbReference>
<accession>T0GUQ0</accession>
<dbReference type="Proteomes" id="UP000015527">
    <property type="component" value="Unassembled WGS sequence"/>
</dbReference>
<dbReference type="eggNOG" id="COG3693">
    <property type="taxonomic scope" value="Bacteria"/>
</dbReference>
<keyword evidence="1" id="KW-0732">Signal</keyword>
<evidence type="ECO:0000259" key="2">
    <source>
        <dbReference type="Pfam" id="PF14415"/>
    </source>
</evidence>
<evidence type="ECO:0000313" key="3">
    <source>
        <dbReference type="EMBL" id="EQB07706.1"/>
    </source>
</evidence>
<name>T0GUQ0_9SPHN</name>
<feature type="chain" id="PRO_5004575922" description="DUF4424 domain-containing protein" evidence="1">
    <location>
        <begin position="22"/>
        <end position="316"/>
    </location>
</feature>
<dbReference type="InterPro" id="IPR025538">
    <property type="entry name" value="DUF4424"/>
</dbReference>
<feature type="signal peptide" evidence="1">
    <location>
        <begin position="1"/>
        <end position="21"/>
    </location>
</feature>
<gene>
    <name evidence="3" type="ORF">L284_22870</name>
</gene>
<protein>
    <recommendedName>
        <fullName evidence="2">DUF4424 domain-containing protein</fullName>
    </recommendedName>
</protein>
<evidence type="ECO:0000256" key="1">
    <source>
        <dbReference type="SAM" id="SignalP"/>
    </source>
</evidence>